<protein>
    <submittedName>
        <fullName evidence="6">C40 family peptidase</fullName>
    </submittedName>
</protein>
<evidence type="ECO:0000256" key="3">
    <source>
        <dbReference type="ARBA" id="ARBA00022801"/>
    </source>
</evidence>
<comment type="similarity">
    <text evidence="1">Belongs to the peptidase C40 family.</text>
</comment>
<evidence type="ECO:0000256" key="1">
    <source>
        <dbReference type="ARBA" id="ARBA00007074"/>
    </source>
</evidence>
<keyword evidence="3" id="KW-0378">Hydrolase</keyword>
<evidence type="ECO:0000313" key="6">
    <source>
        <dbReference type="EMBL" id="MBR7837528.1"/>
    </source>
</evidence>
<organism evidence="6 7">
    <name type="scientific">Actinospica durhamensis</name>
    <dbReference type="NCBI Taxonomy" id="1508375"/>
    <lineage>
        <taxon>Bacteria</taxon>
        <taxon>Bacillati</taxon>
        <taxon>Actinomycetota</taxon>
        <taxon>Actinomycetes</taxon>
        <taxon>Catenulisporales</taxon>
        <taxon>Actinospicaceae</taxon>
        <taxon>Actinospica</taxon>
    </lineage>
</organism>
<proteinExistence type="inferred from homology"/>
<evidence type="ECO:0000259" key="5">
    <source>
        <dbReference type="PROSITE" id="PS51935"/>
    </source>
</evidence>
<feature type="non-terminal residue" evidence="6">
    <location>
        <position position="1"/>
    </location>
</feature>
<dbReference type="GO" id="GO:0006508">
    <property type="term" value="P:proteolysis"/>
    <property type="evidence" value="ECO:0007669"/>
    <property type="project" value="UniProtKB-KW"/>
</dbReference>
<dbReference type="SUPFAM" id="SSF54001">
    <property type="entry name" value="Cysteine proteinases"/>
    <property type="match status" value="1"/>
</dbReference>
<dbReference type="GO" id="GO:0008234">
    <property type="term" value="F:cysteine-type peptidase activity"/>
    <property type="evidence" value="ECO:0007669"/>
    <property type="project" value="UniProtKB-KW"/>
</dbReference>
<keyword evidence="4" id="KW-0788">Thiol protease</keyword>
<dbReference type="Proteomes" id="UP000675781">
    <property type="component" value="Unassembled WGS sequence"/>
</dbReference>
<dbReference type="Gene3D" id="3.90.1720.10">
    <property type="entry name" value="endopeptidase domain like (from Nostoc punctiforme)"/>
    <property type="match status" value="1"/>
</dbReference>
<dbReference type="PANTHER" id="PTHR47359:SF3">
    <property type="entry name" value="NLP_P60 DOMAIN-CONTAINING PROTEIN-RELATED"/>
    <property type="match status" value="1"/>
</dbReference>
<dbReference type="InterPro" id="IPR051794">
    <property type="entry name" value="PG_Endopeptidase_C40"/>
</dbReference>
<dbReference type="EMBL" id="JAGSOG010000210">
    <property type="protein sequence ID" value="MBR7837528.1"/>
    <property type="molecule type" value="Genomic_DNA"/>
</dbReference>
<dbReference type="RefSeq" id="WP_212531994.1">
    <property type="nucleotide sequence ID" value="NZ_JAGSOG010000210.1"/>
</dbReference>
<dbReference type="PROSITE" id="PS51935">
    <property type="entry name" value="NLPC_P60"/>
    <property type="match status" value="1"/>
</dbReference>
<feature type="domain" description="NlpC/P60" evidence="5">
    <location>
        <begin position="9"/>
        <end position="124"/>
    </location>
</feature>
<reference evidence="6" key="1">
    <citation type="submission" date="2021-04" db="EMBL/GenBank/DDBJ databases">
        <title>Genome based classification of Actinospica acidithermotolerans sp. nov., an actinobacterium isolated from an Indonesian hot spring.</title>
        <authorList>
            <person name="Kusuma A.B."/>
            <person name="Putra K.E."/>
            <person name="Nafisah S."/>
            <person name="Loh J."/>
            <person name="Nouioui I."/>
            <person name="Goodfellow M."/>
        </authorList>
    </citation>
    <scope>NUCLEOTIDE SEQUENCE</scope>
    <source>
        <strain evidence="6">CSCA 57</strain>
    </source>
</reference>
<sequence length="124" mass="13631">ARPAAVRASLRGEIALHFALAQRGKPYVYGGTGPWSYDCSGLTQRAWRAAGVAIPRTTQQQARTGTRVPLGQIQRGDLVIFYRDASHVGIYAGNGRVVVAPHRGATVTIQEMKWMPIYTIRRPD</sequence>
<evidence type="ECO:0000313" key="7">
    <source>
        <dbReference type="Proteomes" id="UP000675781"/>
    </source>
</evidence>
<gene>
    <name evidence="6" type="ORF">KDL01_29890</name>
</gene>
<evidence type="ECO:0000256" key="4">
    <source>
        <dbReference type="ARBA" id="ARBA00022807"/>
    </source>
</evidence>
<name>A0A941EW56_9ACTN</name>
<keyword evidence="2" id="KW-0645">Protease</keyword>
<evidence type="ECO:0000256" key="2">
    <source>
        <dbReference type="ARBA" id="ARBA00022670"/>
    </source>
</evidence>
<keyword evidence="7" id="KW-1185">Reference proteome</keyword>
<accession>A0A941EW56</accession>
<dbReference type="AlphaFoldDB" id="A0A941EW56"/>
<dbReference type="PANTHER" id="PTHR47359">
    <property type="entry name" value="PEPTIDOGLYCAN DL-ENDOPEPTIDASE CWLO"/>
    <property type="match status" value="1"/>
</dbReference>
<dbReference type="InterPro" id="IPR000064">
    <property type="entry name" value="NLP_P60_dom"/>
</dbReference>
<dbReference type="InterPro" id="IPR038765">
    <property type="entry name" value="Papain-like_cys_pep_sf"/>
</dbReference>
<comment type="caution">
    <text evidence="6">The sequence shown here is derived from an EMBL/GenBank/DDBJ whole genome shotgun (WGS) entry which is preliminary data.</text>
</comment>
<dbReference type="Pfam" id="PF00877">
    <property type="entry name" value="NLPC_P60"/>
    <property type="match status" value="1"/>
</dbReference>